<dbReference type="InterPro" id="IPR057670">
    <property type="entry name" value="SH3_retrovirus"/>
</dbReference>
<comment type="cofactor">
    <cofactor evidence="10">
        <name>Ca(2+)</name>
        <dbReference type="ChEBI" id="CHEBI:29108"/>
    </cofactor>
    <text evidence="10">Binds 2 calcium ions per subunit.</text>
</comment>
<feature type="compositionally biased region" description="Low complexity" evidence="14">
    <location>
        <begin position="311"/>
        <end position="337"/>
    </location>
</feature>
<evidence type="ECO:0000313" key="16">
    <source>
        <dbReference type="EMBL" id="KAF8378891.1"/>
    </source>
</evidence>
<feature type="binding site" description="axial binding residue" evidence="10">
    <location>
        <position position="569"/>
    </location>
    <ligand>
        <name>heme b</name>
        <dbReference type="ChEBI" id="CHEBI:60344"/>
    </ligand>
    <ligandPart>
        <name>Fe</name>
        <dbReference type="ChEBI" id="CHEBI:18248"/>
    </ligandPart>
</feature>
<evidence type="ECO:0000256" key="2">
    <source>
        <dbReference type="ARBA" id="ARBA00022559"/>
    </source>
</evidence>
<feature type="binding site" evidence="10">
    <location>
        <position position="447"/>
    </location>
    <ligand>
        <name>Ca(2+)</name>
        <dbReference type="ChEBI" id="CHEBI:29108"/>
        <label>1</label>
    </ligand>
</feature>
<keyword evidence="3" id="KW-0349">Heme</keyword>
<dbReference type="GO" id="GO:0046872">
    <property type="term" value="F:metal ion binding"/>
    <property type="evidence" value="ECO:0007669"/>
    <property type="project" value="UniProtKB-KW"/>
</dbReference>
<evidence type="ECO:0000256" key="12">
    <source>
        <dbReference type="PIRSR" id="PIRSR600823-5"/>
    </source>
</evidence>
<evidence type="ECO:0000256" key="6">
    <source>
        <dbReference type="ARBA" id="ARBA00023004"/>
    </source>
</evidence>
<dbReference type="EMBL" id="JABCRI010000023">
    <property type="protein sequence ID" value="KAF8378891.1"/>
    <property type="molecule type" value="Genomic_DNA"/>
</dbReference>
<feature type="site" description="Transition state stabilizer" evidence="11">
    <location>
        <position position="439"/>
    </location>
</feature>
<dbReference type="Pfam" id="PF22936">
    <property type="entry name" value="Pol_BBD"/>
    <property type="match status" value="1"/>
</dbReference>
<feature type="active site" description="Proton acceptor" evidence="8">
    <location>
        <position position="443"/>
    </location>
</feature>
<feature type="binding site" evidence="10">
    <location>
        <position position="625"/>
    </location>
    <ligand>
        <name>Ca(2+)</name>
        <dbReference type="ChEBI" id="CHEBI:29108"/>
        <label>2</label>
    </ligand>
</feature>
<evidence type="ECO:0000256" key="7">
    <source>
        <dbReference type="ARBA" id="ARBA00023157"/>
    </source>
</evidence>
<dbReference type="InterPro" id="IPR019794">
    <property type="entry name" value="Peroxidases_AS"/>
</dbReference>
<dbReference type="Pfam" id="PF14223">
    <property type="entry name" value="Retrotran_gag_2"/>
    <property type="match status" value="1"/>
</dbReference>
<evidence type="ECO:0000256" key="11">
    <source>
        <dbReference type="PIRSR" id="PIRSR600823-4"/>
    </source>
</evidence>
<keyword evidence="17" id="KW-1185">Reference proteome</keyword>
<keyword evidence="2" id="KW-0575">Peroxidase</keyword>
<dbReference type="Pfam" id="PF25597">
    <property type="entry name" value="SH3_retrovirus"/>
    <property type="match status" value="1"/>
</dbReference>
<keyword evidence="7 12" id="KW-1015">Disulfide bond</keyword>
<evidence type="ECO:0000256" key="4">
    <source>
        <dbReference type="ARBA" id="ARBA00022723"/>
    </source>
</evidence>
<dbReference type="GO" id="GO:0020037">
    <property type="term" value="F:heme binding"/>
    <property type="evidence" value="ECO:0007669"/>
    <property type="project" value="InterPro"/>
</dbReference>
<accession>A0A834YB39</accession>
<feature type="disulfide bond" evidence="12">
    <location>
        <begin position="576"/>
        <end position="602"/>
    </location>
</feature>
<keyword evidence="6 10" id="KW-0408">Iron</keyword>
<dbReference type="InterPro" id="IPR002016">
    <property type="entry name" value="Haem_peroxidase"/>
</dbReference>
<comment type="catalytic activity">
    <reaction evidence="1">
        <text>2 a phenolic donor + H2O2 = 2 a phenolic radical donor + 2 H2O</text>
        <dbReference type="Rhea" id="RHEA:56136"/>
        <dbReference type="ChEBI" id="CHEBI:15377"/>
        <dbReference type="ChEBI" id="CHEBI:16240"/>
        <dbReference type="ChEBI" id="CHEBI:139520"/>
        <dbReference type="ChEBI" id="CHEBI:139521"/>
        <dbReference type="EC" id="1.11.1.7"/>
    </reaction>
</comment>
<dbReference type="PROSITE" id="PS50873">
    <property type="entry name" value="PEROXIDASE_4"/>
    <property type="match status" value="1"/>
</dbReference>
<dbReference type="Gene3D" id="1.10.520.10">
    <property type="match status" value="2"/>
</dbReference>
<feature type="disulfide bond" evidence="12">
    <location>
        <begin position="445"/>
        <end position="502"/>
    </location>
</feature>
<evidence type="ECO:0000256" key="10">
    <source>
        <dbReference type="PIRSR" id="PIRSR600823-3"/>
    </source>
</evidence>
<dbReference type="InterPro" id="IPR000823">
    <property type="entry name" value="Peroxidase_pln"/>
</dbReference>
<evidence type="ECO:0000256" key="1">
    <source>
        <dbReference type="ARBA" id="ARBA00000189"/>
    </source>
</evidence>
<name>A0A834YB39_TETSI</name>
<dbReference type="Pfam" id="PF00141">
    <property type="entry name" value="peroxidase"/>
    <property type="match status" value="2"/>
</dbReference>
<feature type="disulfide bond" evidence="12">
    <location>
        <begin position="550"/>
        <end position="693"/>
    </location>
</feature>
<evidence type="ECO:0000256" key="13">
    <source>
        <dbReference type="RuleBase" id="RU004241"/>
    </source>
</evidence>
<organism evidence="16 17">
    <name type="scientific">Tetracentron sinense</name>
    <name type="common">Spur-leaf</name>
    <dbReference type="NCBI Taxonomy" id="13715"/>
    <lineage>
        <taxon>Eukaryota</taxon>
        <taxon>Viridiplantae</taxon>
        <taxon>Streptophyta</taxon>
        <taxon>Embryophyta</taxon>
        <taxon>Tracheophyta</taxon>
        <taxon>Spermatophyta</taxon>
        <taxon>Magnoliopsida</taxon>
        <taxon>Trochodendrales</taxon>
        <taxon>Trochodendraceae</taxon>
        <taxon>Tetracentron</taxon>
    </lineage>
</organism>
<dbReference type="PROSITE" id="PS00436">
    <property type="entry name" value="PEROXIDASE_2"/>
    <property type="match status" value="1"/>
</dbReference>
<feature type="region of interest" description="Disordered" evidence="14">
    <location>
        <begin position="303"/>
        <end position="342"/>
    </location>
</feature>
<keyword evidence="10" id="KW-0106">Calcium</keyword>
<comment type="caution">
    <text evidence="16">The sequence shown here is derived from an EMBL/GenBank/DDBJ whole genome shotgun (WGS) entry which is preliminary data.</text>
</comment>
<feature type="disulfide bond" evidence="12">
    <location>
        <begin position="412"/>
        <end position="544"/>
    </location>
</feature>
<feature type="domain" description="Plant heme peroxidase family profile" evidence="15">
    <location>
        <begin position="402"/>
        <end position="697"/>
    </location>
</feature>
<keyword evidence="4 10" id="KW-0479">Metal-binding</keyword>
<protein>
    <recommendedName>
        <fullName evidence="15">Plant heme peroxidase family profile domain-containing protein</fullName>
    </recommendedName>
</protein>
<proteinExistence type="inferred from homology"/>
<keyword evidence="5" id="KW-0560">Oxidoreductase</keyword>
<feature type="binding site" evidence="10">
    <location>
        <position position="455"/>
    </location>
    <ligand>
        <name>Ca(2+)</name>
        <dbReference type="ChEBI" id="CHEBI:29108"/>
        <label>1</label>
    </ligand>
</feature>
<dbReference type="InterPro" id="IPR010255">
    <property type="entry name" value="Haem_peroxidase_sf"/>
</dbReference>
<dbReference type="InterPro" id="IPR033905">
    <property type="entry name" value="Secretory_peroxidase"/>
</dbReference>
<dbReference type="SUPFAM" id="SSF48113">
    <property type="entry name" value="Heme-dependent peroxidases"/>
    <property type="match status" value="1"/>
</dbReference>
<evidence type="ECO:0000313" key="17">
    <source>
        <dbReference type="Proteomes" id="UP000655225"/>
    </source>
</evidence>
<dbReference type="PRINTS" id="PR00458">
    <property type="entry name" value="PEROXIDASE"/>
</dbReference>
<dbReference type="PRINTS" id="PR00461">
    <property type="entry name" value="PLPEROXIDASE"/>
</dbReference>
<dbReference type="InterPro" id="IPR054722">
    <property type="entry name" value="PolX-like_BBD"/>
</dbReference>
<dbReference type="FunFam" id="1.10.420.10:FF:000001">
    <property type="entry name" value="Peroxidase"/>
    <property type="match status" value="1"/>
</dbReference>
<evidence type="ECO:0000256" key="3">
    <source>
        <dbReference type="ARBA" id="ARBA00022617"/>
    </source>
</evidence>
<feature type="binding site" evidence="10">
    <location>
        <position position="444"/>
    </location>
    <ligand>
        <name>Ca(2+)</name>
        <dbReference type="ChEBI" id="CHEBI:29108"/>
        <label>1</label>
    </ligand>
</feature>
<evidence type="ECO:0000256" key="8">
    <source>
        <dbReference type="PIRSR" id="PIRSR600823-1"/>
    </source>
</evidence>
<feature type="binding site" evidence="10">
    <location>
        <position position="620"/>
    </location>
    <ligand>
        <name>Ca(2+)</name>
        <dbReference type="ChEBI" id="CHEBI:29108"/>
        <label>2</label>
    </ligand>
</feature>
<comment type="cofactor">
    <cofactor evidence="10">
        <name>heme b</name>
        <dbReference type="ChEBI" id="CHEBI:60344"/>
    </cofactor>
    <text evidence="10">Binds 1 heme b (iron(II)-protoporphyrin IX) group per subunit.</text>
</comment>
<dbReference type="Proteomes" id="UP000655225">
    <property type="component" value="Unassembled WGS sequence"/>
</dbReference>
<dbReference type="OrthoDB" id="8063676at2759"/>
<evidence type="ECO:0000256" key="9">
    <source>
        <dbReference type="PIRSR" id="PIRSR600823-2"/>
    </source>
</evidence>
<feature type="binding site" evidence="10">
    <location>
        <position position="570"/>
    </location>
    <ligand>
        <name>Ca(2+)</name>
        <dbReference type="ChEBI" id="CHEBI:29108"/>
        <label>2</label>
    </ligand>
</feature>
<feature type="binding site" evidence="9">
    <location>
        <position position="545"/>
    </location>
    <ligand>
        <name>substrate</name>
    </ligand>
</feature>
<dbReference type="GO" id="GO:0140825">
    <property type="term" value="F:lactoperoxidase activity"/>
    <property type="evidence" value="ECO:0007669"/>
    <property type="project" value="UniProtKB-EC"/>
</dbReference>
<dbReference type="CDD" id="cd00693">
    <property type="entry name" value="secretory_peroxidase"/>
    <property type="match status" value="1"/>
</dbReference>
<dbReference type="PANTHER" id="PTHR31388:SF115">
    <property type="entry name" value="PEROXIDASE 5"/>
    <property type="match status" value="1"/>
</dbReference>
<evidence type="ECO:0000256" key="14">
    <source>
        <dbReference type="SAM" id="MobiDB-lite"/>
    </source>
</evidence>
<dbReference type="AlphaFoldDB" id="A0A834YB39"/>
<dbReference type="GO" id="GO:0006979">
    <property type="term" value="P:response to oxidative stress"/>
    <property type="evidence" value="ECO:0007669"/>
    <property type="project" value="InterPro"/>
</dbReference>
<evidence type="ECO:0000256" key="5">
    <source>
        <dbReference type="ARBA" id="ARBA00023002"/>
    </source>
</evidence>
<dbReference type="GO" id="GO:0042744">
    <property type="term" value="P:hydrogen peroxide catabolic process"/>
    <property type="evidence" value="ECO:0007669"/>
    <property type="project" value="InterPro"/>
</dbReference>
<evidence type="ECO:0000259" key="15">
    <source>
        <dbReference type="PROSITE" id="PS50873"/>
    </source>
</evidence>
<sequence length="697" mass="77275">MASGSNTNTNVQQPPFPIFDGENYDFWCVKMKTLFLSYDIWEFVEEGYEEPENVETLSNARKQQLKETKRKDAKALHLIQQGVADPIFPRIINATTSKEAWDILQKEYRGTLKKFGHLQKDCRIKNNQQANFSEEQESDGNMFYACQAASEQRNDVWYLDSGCSNHMTSDQSIFVNMNTFPNSQVRMGNGVLVQAKGKGTIAIETKKGAKYIQDVLLVPDLEQNLLSVGQLVEHWLKFDENSEKCIFVGYSSKSKGYRLYSLKKNKVIICRDVLFNEKASWNWKEKNVQNQVIAISEEQECFENEDEDEAPPQASPIASSPSSPTSPSSSSSSSPRSTPRRMKNLSDVVPSFIHQHICHKERKNYIEMGLVAVCSRSTSRSSYACIMVTMMLLLAYMPCEAHLSSTFYDKMCPNALNTIRTSIRTAVSSERRMAASLIRLHFHDCFVQVLVTLVGCQMLVGQVLVLAYDATAGSAEAVSAGASGRTGDGSIEYVTYRHSEGCDASILLDEAASTTSERNARQNLNSARGFNVIEAAKSQVESICPGVVSCADILAVAARDARRICCCSHTIGQAQCVTFRDRIYNNASDIDAGFASTRKRRCPTNAPDGDSNLAPLDLVTPNSFDNNYFKNLIQRKGFLESDQILFSGGSTDSIVSEYSKSPATFNSDFASAMVKMGDIDPLTGSSGVIRKLCSSIN</sequence>
<feature type="binding site" evidence="10">
    <location>
        <position position="617"/>
    </location>
    <ligand>
        <name>Ca(2+)</name>
        <dbReference type="ChEBI" id="CHEBI:29108"/>
        <label>2</label>
    </ligand>
</feature>
<gene>
    <name evidence="16" type="ORF">HHK36_030240</name>
</gene>
<comment type="similarity">
    <text evidence="13">Belongs to the peroxidase family.</text>
</comment>
<reference evidence="16 17" key="1">
    <citation type="submission" date="2020-04" db="EMBL/GenBank/DDBJ databases">
        <title>Plant Genome Project.</title>
        <authorList>
            <person name="Zhang R.-G."/>
        </authorList>
    </citation>
    <scope>NUCLEOTIDE SEQUENCE [LARGE SCALE GENOMIC DNA]</scope>
    <source>
        <strain evidence="16">YNK0</strain>
        <tissue evidence="16">Leaf</tissue>
    </source>
</reference>
<dbReference type="PANTHER" id="PTHR31388">
    <property type="entry name" value="PEROXIDASE 72-RELATED"/>
    <property type="match status" value="1"/>
</dbReference>